<feature type="domain" description="Dihydroorotate dehydrogenase electron transfer subunit iron-sulphur cluster binding" evidence="1">
    <location>
        <begin position="17"/>
        <end position="49"/>
    </location>
</feature>
<protein>
    <submittedName>
        <fullName evidence="2">Dihydroorotate dehydrogenase electron transfer subunit</fullName>
    </submittedName>
</protein>
<dbReference type="PANTHER" id="PTHR43513:SF3">
    <property type="entry name" value="DIHYDROOROTATE DEHYDROGENASE B (NAD(+)), ELECTRON TRANSFER SUBUNIT-RELATED"/>
    <property type="match status" value="1"/>
</dbReference>
<dbReference type="Gene3D" id="2.10.240.10">
    <property type="entry name" value="Dihydroorotate dehydrogenase, electron transfer subunit"/>
    <property type="match status" value="1"/>
</dbReference>
<dbReference type="Pfam" id="PF10418">
    <property type="entry name" value="DHODB_Fe-S_bind"/>
    <property type="match status" value="1"/>
</dbReference>
<comment type="caution">
    <text evidence="2">The sequence shown here is derived from an EMBL/GenBank/DDBJ whole genome shotgun (WGS) entry which is preliminary data.</text>
</comment>
<organism evidence="2">
    <name type="scientific">mine drainage metagenome</name>
    <dbReference type="NCBI Taxonomy" id="410659"/>
    <lineage>
        <taxon>unclassified sequences</taxon>
        <taxon>metagenomes</taxon>
        <taxon>ecological metagenomes</taxon>
    </lineage>
</organism>
<evidence type="ECO:0000259" key="1">
    <source>
        <dbReference type="Pfam" id="PF10418"/>
    </source>
</evidence>
<sequence>VVDHVSGKEINMELSLERNMKCGIGLCDSCSVDGFQICKDGPTFDLRDVRNMQEFGKTKLTESGKRVWF</sequence>
<reference evidence="2" key="1">
    <citation type="submission" date="2013-08" db="EMBL/GenBank/DDBJ databases">
        <authorList>
            <person name="Mendez C."/>
            <person name="Richter M."/>
            <person name="Ferrer M."/>
            <person name="Sanchez J."/>
        </authorList>
    </citation>
    <scope>NUCLEOTIDE SEQUENCE</scope>
</reference>
<evidence type="ECO:0000313" key="2">
    <source>
        <dbReference type="EMBL" id="EQD79882.1"/>
    </source>
</evidence>
<name>T1CC50_9ZZZZ</name>
<dbReference type="InterPro" id="IPR050353">
    <property type="entry name" value="PyrK_electron_transfer"/>
</dbReference>
<dbReference type="AlphaFoldDB" id="T1CC50"/>
<proteinExistence type="predicted"/>
<dbReference type="EMBL" id="AUZX01001124">
    <property type="protein sequence ID" value="EQD79882.1"/>
    <property type="molecule type" value="Genomic_DNA"/>
</dbReference>
<dbReference type="InterPro" id="IPR037117">
    <property type="entry name" value="Dihydroorotate_DH_ele_sf"/>
</dbReference>
<dbReference type="PANTHER" id="PTHR43513">
    <property type="entry name" value="DIHYDROOROTATE DEHYDROGENASE B (NAD(+)), ELECTRON TRANSFER SUBUNIT"/>
    <property type="match status" value="1"/>
</dbReference>
<feature type="non-terminal residue" evidence="2">
    <location>
        <position position="1"/>
    </location>
</feature>
<reference evidence="2" key="2">
    <citation type="journal article" date="2014" name="ISME J.">
        <title>Microbial stratification in low pH oxic and suboxic macroscopic growths along an acid mine drainage.</title>
        <authorList>
            <person name="Mendez-Garcia C."/>
            <person name="Mesa V."/>
            <person name="Sprenger R.R."/>
            <person name="Richter M."/>
            <person name="Diez M.S."/>
            <person name="Solano J."/>
            <person name="Bargiela R."/>
            <person name="Golyshina O.V."/>
            <person name="Manteca A."/>
            <person name="Ramos J.L."/>
            <person name="Gallego J.R."/>
            <person name="Llorente I."/>
            <person name="Martins Dos Santos V.A."/>
            <person name="Jensen O.N."/>
            <person name="Pelaez A.I."/>
            <person name="Sanchez J."/>
            <person name="Ferrer M."/>
        </authorList>
    </citation>
    <scope>NUCLEOTIDE SEQUENCE</scope>
</reference>
<gene>
    <name evidence="2" type="ORF">B1A_01473</name>
</gene>
<dbReference type="InterPro" id="IPR019480">
    <property type="entry name" value="Dihydroorotate_DH_Fe-S-bd"/>
</dbReference>
<accession>T1CC50</accession>